<dbReference type="InterPro" id="IPR016747">
    <property type="entry name" value="Phosphotransbutyrylase"/>
</dbReference>
<gene>
    <name evidence="3" type="ORF">SYN_03077</name>
</gene>
<evidence type="ECO:0000256" key="1">
    <source>
        <dbReference type="SAM" id="Phobius"/>
    </source>
</evidence>
<dbReference type="Proteomes" id="UP000001933">
    <property type="component" value="Chromosome"/>
</dbReference>
<protein>
    <submittedName>
        <fullName evidence="3">Hypothetical membrane protein</fullName>
    </submittedName>
</protein>
<dbReference type="STRING" id="56780.SYN_03077"/>
<keyword evidence="1" id="KW-1133">Transmembrane helix</keyword>
<dbReference type="EMBL" id="CP000252">
    <property type="protein sequence ID" value="ABC78951.1"/>
    <property type="molecule type" value="Genomic_DNA"/>
</dbReference>
<keyword evidence="4" id="KW-1185">Reference proteome</keyword>
<organism evidence="3 4">
    <name type="scientific">Syntrophus aciditrophicus (strain SB)</name>
    <dbReference type="NCBI Taxonomy" id="56780"/>
    <lineage>
        <taxon>Bacteria</taxon>
        <taxon>Pseudomonadati</taxon>
        <taxon>Thermodesulfobacteriota</taxon>
        <taxon>Syntrophia</taxon>
        <taxon>Syntrophales</taxon>
        <taxon>Syntrophaceae</taxon>
        <taxon>Syntrophus</taxon>
    </lineage>
</organism>
<dbReference type="KEGG" id="sat:SYN_03077"/>
<dbReference type="OrthoDB" id="5422112at2"/>
<keyword evidence="1" id="KW-0472">Membrane</keyword>
<evidence type="ECO:0000313" key="3">
    <source>
        <dbReference type="EMBL" id="ABC78951.1"/>
    </source>
</evidence>
<feature type="transmembrane region" description="Helical" evidence="1">
    <location>
        <begin position="58"/>
        <end position="80"/>
    </location>
</feature>
<feature type="transmembrane region" description="Helical" evidence="1">
    <location>
        <begin position="12"/>
        <end position="33"/>
    </location>
</feature>
<name>Q2LXZ1_SYNAS</name>
<dbReference type="eggNOG" id="COG5652">
    <property type="taxonomic scope" value="Bacteria"/>
</dbReference>
<dbReference type="NCBIfam" id="NF037970">
    <property type="entry name" value="vanZ_1"/>
    <property type="match status" value="1"/>
</dbReference>
<keyword evidence="1" id="KW-0812">Transmembrane</keyword>
<accession>Q2LXZ1</accession>
<dbReference type="AlphaFoldDB" id="Q2LXZ1"/>
<proteinExistence type="predicted"/>
<dbReference type="InterPro" id="IPR006976">
    <property type="entry name" value="VanZ-like"/>
</dbReference>
<evidence type="ECO:0000313" key="4">
    <source>
        <dbReference type="Proteomes" id="UP000001933"/>
    </source>
</evidence>
<sequence>MAEPLKNRFIRYWLPVLLWMGMIFWMSTGTFSAEHTSRFIGPLLHFLFPRLSSQDMDLLHGCIRKAGHVAEYFILGLLFFRAFRGNDPQGWRLRWAVCAVIGVVFYALGDEFHQSWIASRTSSLVDVGIDSMGGVFSQIVMFARVKISRPVSLQSIGSG</sequence>
<dbReference type="Pfam" id="PF04892">
    <property type="entry name" value="VanZ"/>
    <property type="match status" value="1"/>
</dbReference>
<dbReference type="RefSeq" id="WP_011418965.1">
    <property type="nucleotide sequence ID" value="NC_007759.1"/>
</dbReference>
<evidence type="ECO:0000259" key="2">
    <source>
        <dbReference type="Pfam" id="PF04892"/>
    </source>
</evidence>
<dbReference type="InParanoid" id="Q2LXZ1"/>
<dbReference type="HOGENOM" id="CLU_096028_0_3_7"/>
<feature type="domain" description="VanZ-like" evidence="2">
    <location>
        <begin position="13"/>
        <end position="137"/>
    </location>
</feature>
<reference evidence="3 4" key="1">
    <citation type="journal article" date="2007" name="Proc. Natl. Acad. Sci. U.S.A.">
        <title>The genome of Syntrophus aciditrophicus: life at the thermodynamic limit of microbial growth.</title>
        <authorList>
            <person name="McInerney M.J."/>
            <person name="Rohlin L."/>
            <person name="Mouttaki H."/>
            <person name="Kim U."/>
            <person name="Krupp R.S."/>
            <person name="Rios-Hernandez L."/>
            <person name="Sieber J."/>
            <person name="Struchtemeyer C.G."/>
            <person name="Bhattacharyya A."/>
            <person name="Campbell J.W."/>
            <person name="Gunsalus R.P."/>
        </authorList>
    </citation>
    <scope>NUCLEOTIDE SEQUENCE [LARGE SCALE GENOMIC DNA]</scope>
    <source>
        <strain evidence="3 4">SB</strain>
    </source>
</reference>
<dbReference type="PIRSF" id="PIRSF019083">
    <property type="entry name" value="UCP019083_VanZ"/>
    <property type="match status" value="1"/>
</dbReference>
<feature type="transmembrane region" description="Helical" evidence="1">
    <location>
        <begin position="92"/>
        <end position="109"/>
    </location>
</feature>